<name>Q1IKU2_KORVE</name>
<evidence type="ECO:0000256" key="1">
    <source>
        <dbReference type="ARBA" id="ARBA00001964"/>
    </source>
</evidence>
<evidence type="ECO:0000256" key="4">
    <source>
        <dbReference type="ARBA" id="ARBA00023002"/>
    </source>
</evidence>
<dbReference type="PANTHER" id="PTHR23152">
    <property type="entry name" value="2-OXOGLUTARATE DEHYDROGENASE"/>
    <property type="match status" value="1"/>
</dbReference>
<keyword evidence="8" id="KW-1185">Reference proteome</keyword>
<dbReference type="SUPFAM" id="SSF52518">
    <property type="entry name" value="Thiamin diphosphate-binding fold (THDP-binding)"/>
    <property type="match status" value="2"/>
</dbReference>
<dbReference type="InterPro" id="IPR001017">
    <property type="entry name" value="DH_E1"/>
</dbReference>
<dbReference type="Gene3D" id="3.40.50.12470">
    <property type="match status" value="1"/>
</dbReference>
<dbReference type="NCBIfam" id="NF008907">
    <property type="entry name" value="PRK12270.1"/>
    <property type="match status" value="1"/>
</dbReference>
<dbReference type="STRING" id="204669.Acid345_3507"/>
<accession>Q1IKU2</accession>
<dbReference type="CDD" id="cd02016">
    <property type="entry name" value="TPP_E1_OGDC_like"/>
    <property type="match status" value="1"/>
</dbReference>
<dbReference type="EC" id="1.2.4.2" evidence="3"/>
<dbReference type="EMBL" id="CP000360">
    <property type="protein sequence ID" value="ABF42508.1"/>
    <property type="molecule type" value="Genomic_DNA"/>
</dbReference>
<dbReference type="Pfam" id="PF00676">
    <property type="entry name" value="E1_dh"/>
    <property type="match status" value="1"/>
</dbReference>
<comment type="cofactor">
    <cofactor evidence="1">
        <name>thiamine diphosphate</name>
        <dbReference type="ChEBI" id="CHEBI:58937"/>
    </cofactor>
</comment>
<dbReference type="HOGENOM" id="CLU_004709_1_0_0"/>
<dbReference type="PIRSF" id="PIRSF000157">
    <property type="entry name" value="Oxoglu_dh_E1"/>
    <property type="match status" value="1"/>
</dbReference>
<evidence type="ECO:0000256" key="5">
    <source>
        <dbReference type="ARBA" id="ARBA00023052"/>
    </source>
</evidence>
<dbReference type="Gene3D" id="3.40.50.11610">
    <property type="entry name" value="Multifunctional 2-oxoglutarate metabolism enzyme, C-terminal domain"/>
    <property type="match status" value="1"/>
</dbReference>
<evidence type="ECO:0000259" key="6">
    <source>
        <dbReference type="SMART" id="SM00861"/>
    </source>
</evidence>
<proteinExistence type="predicted"/>
<dbReference type="Proteomes" id="UP000002432">
    <property type="component" value="Chromosome"/>
</dbReference>
<reference evidence="7 8" key="1">
    <citation type="journal article" date="2009" name="Appl. Environ. Microbiol.">
        <title>Three genomes from the phylum Acidobacteria provide insight into the lifestyles of these microorganisms in soils.</title>
        <authorList>
            <person name="Ward N.L."/>
            <person name="Challacombe J.F."/>
            <person name="Janssen P.H."/>
            <person name="Henrissat B."/>
            <person name="Coutinho P.M."/>
            <person name="Wu M."/>
            <person name="Xie G."/>
            <person name="Haft D.H."/>
            <person name="Sait M."/>
            <person name="Badger J."/>
            <person name="Barabote R.D."/>
            <person name="Bradley B."/>
            <person name="Brettin T.S."/>
            <person name="Brinkac L.M."/>
            <person name="Bruce D."/>
            <person name="Creasy T."/>
            <person name="Daugherty S.C."/>
            <person name="Davidsen T.M."/>
            <person name="DeBoy R.T."/>
            <person name="Detter J.C."/>
            <person name="Dodson R.J."/>
            <person name="Durkin A.S."/>
            <person name="Ganapathy A."/>
            <person name="Gwinn-Giglio M."/>
            <person name="Han C.S."/>
            <person name="Khouri H."/>
            <person name="Kiss H."/>
            <person name="Kothari S.P."/>
            <person name="Madupu R."/>
            <person name="Nelson K.E."/>
            <person name="Nelson W.C."/>
            <person name="Paulsen I."/>
            <person name="Penn K."/>
            <person name="Ren Q."/>
            <person name="Rosovitz M.J."/>
            <person name="Selengut J.D."/>
            <person name="Shrivastava S."/>
            <person name="Sullivan S.A."/>
            <person name="Tapia R."/>
            <person name="Thompson L.S."/>
            <person name="Watkins K.L."/>
            <person name="Yang Q."/>
            <person name="Yu C."/>
            <person name="Zafar N."/>
            <person name="Zhou L."/>
            <person name="Kuske C.R."/>
        </authorList>
    </citation>
    <scope>NUCLEOTIDE SEQUENCE [LARGE SCALE GENOMIC DNA]</scope>
    <source>
        <strain evidence="7 8">Ellin345</strain>
    </source>
</reference>
<dbReference type="InterPro" id="IPR042179">
    <property type="entry name" value="KGD_C_sf"/>
</dbReference>
<dbReference type="RefSeq" id="WP_011524307.1">
    <property type="nucleotide sequence ID" value="NC_008009.1"/>
</dbReference>
<dbReference type="InterPro" id="IPR005475">
    <property type="entry name" value="Transketolase-like_Pyr-bd"/>
</dbReference>
<keyword evidence="4 7" id="KW-0560">Oxidoreductase</keyword>
<keyword evidence="5" id="KW-0786">Thiamine pyrophosphate</keyword>
<protein>
    <recommendedName>
        <fullName evidence="3">oxoglutarate dehydrogenase (succinyl-transferring)</fullName>
        <ecNumber evidence="3">1.2.4.2</ecNumber>
    </recommendedName>
</protein>
<evidence type="ECO:0000256" key="3">
    <source>
        <dbReference type="ARBA" id="ARBA00012280"/>
    </source>
</evidence>
<dbReference type="NCBIfam" id="TIGR00239">
    <property type="entry name" value="2oxo_dh_E1"/>
    <property type="match status" value="1"/>
</dbReference>
<evidence type="ECO:0000313" key="7">
    <source>
        <dbReference type="EMBL" id="ABF42508.1"/>
    </source>
</evidence>
<dbReference type="Pfam" id="PF02779">
    <property type="entry name" value="Transket_pyr"/>
    <property type="match status" value="1"/>
</dbReference>
<dbReference type="InterPro" id="IPR011603">
    <property type="entry name" value="2oxoglutarate_DH_E1"/>
</dbReference>
<dbReference type="OrthoDB" id="9759785at2"/>
<dbReference type="GO" id="GO:0006099">
    <property type="term" value="P:tricarboxylic acid cycle"/>
    <property type="evidence" value="ECO:0007669"/>
    <property type="project" value="TreeGrafter"/>
</dbReference>
<dbReference type="GO" id="GO:0045252">
    <property type="term" value="C:oxoglutarate dehydrogenase complex"/>
    <property type="evidence" value="ECO:0007669"/>
    <property type="project" value="TreeGrafter"/>
</dbReference>
<feature type="domain" description="Transketolase-like pyrimidine-binding" evidence="6">
    <location>
        <begin position="481"/>
        <end position="674"/>
    </location>
</feature>
<dbReference type="SMART" id="SM00861">
    <property type="entry name" value="Transket_pyr"/>
    <property type="match status" value="1"/>
</dbReference>
<dbReference type="InterPro" id="IPR029061">
    <property type="entry name" value="THDP-binding"/>
</dbReference>
<dbReference type="eggNOG" id="COG0567">
    <property type="taxonomic scope" value="Bacteria"/>
</dbReference>
<dbReference type="NCBIfam" id="NF006914">
    <property type="entry name" value="PRK09404.1"/>
    <property type="match status" value="1"/>
</dbReference>
<dbReference type="GO" id="GO:0004591">
    <property type="term" value="F:oxoglutarate dehydrogenase (succinyl-transferring) activity"/>
    <property type="evidence" value="ECO:0007669"/>
    <property type="project" value="UniProtKB-EC"/>
</dbReference>
<organism evidence="7 8">
    <name type="scientific">Koribacter versatilis (strain Ellin345)</name>
    <dbReference type="NCBI Taxonomy" id="204669"/>
    <lineage>
        <taxon>Bacteria</taxon>
        <taxon>Pseudomonadati</taxon>
        <taxon>Acidobacteriota</taxon>
        <taxon>Terriglobia</taxon>
        <taxon>Terriglobales</taxon>
        <taxon>Candidatus Korobacteraceae</taxon>
        <taxon>Candidatus Korobacter</taxon>
    </lineage>
</organism>
<gene>
    <name evidence="7" type="ordered locus">Acid345_3507</name>
</gene>
<dbReference type="InterPro" id="IPR031717">
    <property type="entry name" value="ODO-1/KGD_C"/>
</dbReference>
<sequence length="820" mass="91508">MSTATINVANEKQERILDAFRRWGHLQANIDPIGYFKPVAHPDLEFPEDESEFARKIYCGTIGVEFMHIADPERRRWIAEKFEGEPGPVDHRRVLDALVRADMFEQTLQSRYIGTKRYSLEGNTSLIPLLHEILNAAAEHGAEQAVMAMSHRGRLNVIVNVVNRPAAEIFAGFEDVDPRSVLGGGDVKYHIGSTGDYHAANGQTVHIHLASNPSHLEAVNPVAAGRVKAKQQRIGEGGIPKVVPLIMHGDTAFAGQGIVAETLNLEHLPGFDIGGTVHVIANNLIGFTANPREAYSSRYSSDIAKRLEMPIIHVNAEDPDAVVRVGRIAMEYRDRFQSDVLVDLIGYRRHGHSEVDDPTITQPIVYRKIKDMPLISESYAAKIGADTKPMAEAVQAEWDVAQKEGKAMQKKPSMRDLPSYWDPFKGGPWNASLEVPTGLSTEELLKITEGITSYPSDFNIHPKVAKLLEQRREMGEGKKPLDYGMAEALAFGSLVKNGVPVRLTGQDSKRGTFNQRHAVLIDIEDEHEYVPLANLAPNQAWIEIYSSELSEAAVMGFEYGFARDFPEALVMWEAQFGDFANGAQIIIDQFLVAGEDKWDLLSGVVLLLPHGHEGQGPEHSSARIERYLQLCARDNMQVCQPSNAAQYFHLLRRQALRKWRKPLVCFTPKSMLRHPEAVSPLSDLTKPHFETVVPDHEVQNAERLLLCTGKIGHELRMERRRRRDTSTAILSLDQIYPFPENELEAALAQHPNARDFVWVQEEPANMGALSFVEPRLHRIIGPGVRTIKRAASATPATGSHKAHELEQKTLLNMAFTSIKN</sequence>
<dbReference type="GO" id="GO:0030976">
    <property type="term" value="F:thiamine pyrophosphate binding"/>
    <property type="evidence" value="ECO:0007669"/>
    <property type="project" value="InterPro"/>
</dbReference>
<dbReference type="GO" id="GO:0005829">
    <property type="term" value="C:cytosol"/>
    <property type="evidence" value="ECO:0007669"/>
    <property type="project" value="TreeGrafter"/>
</dbReference>
<dbReference type="PANTHER" id="PTHR23152:SF4">
    <property type="entry name" value="2-OXOADIPATE DEHYDROGENASE COMPLEX COMPONENT E1"/>
    <property type="match status" value="1"/>
</dbReference>
<dbReference type="EnsemblBacteria" id="ABF42508">
    <property type="protein sequence ID" value="ABF42508"/>
    <property type="gene ID" value="Acid345_3507"/>
</dbReference>
<dbReference type="Gene3D" id="3.40.50.970">
    <property type="match status" value="1"/>
</dbReference>
<comment type="function">
    <text evidence="2">E1 component of the 2-oxoglutarate dehydrogenase (OGDH) complex which catalyzes the decarboxylation of 2-oxoglutarate, the first step in the conversion of 2-oxoglutarate to succinyl-CoA and CO(2).</text>
</comment>
<evidence type="ECO:0000256" key="2">
    <source>
        <dbReference type="ARBA" id="ARBA00003906"/>
    </source>
</evidence>
<dbReference type="KEGG" id="aba:Acid345_3507"/>
<dbReference type="Pfam" id="PF16870">
    <property type="entry name" value="OxoGdeHyase_C"/>
    <property type="match status" value="1"/>
</dbReference>
<dbReference type="AlphaFoldDB" id="Q1IKU2"/>
<evidence type="ECO:0000313" key="8">
    <source>
        <dbReference type="Proteomes" id="UP000002432"/>
    </source>
</evidence>